<keyword evidence="2" id="KW-1133">Transmembrane helix</keyword>
<dbReference type="InParanoid" id="C5KHU7"/>
<keyword evidence="2" id="KW-0472">Membrane</keyword>
<dbReference type="Proteomes" id="UP000007800">
    <property type="component" value="Unassembled WGS sequence"/>
</dbReference>
<evidence type="ECO:0000313" key="3">
    <source>
        <dbReference type="EMBL" id="EER16159.1"/>
    </source>
</evidence>
<keyword evidence="2" id="KW-0812">Transmembrane</keyword>
<name>C5KHU7_PERM5</name>
<evidence type="ECO:0000256" key="1">
    <source>
        <dbReference type="SAM" id="MobiDB-lite"/>
    </source>
</evidence>
<evidence type="ECO:0000256" key="2">
    <source>
        <dbReference type="SAM" id="Phobius"/>
    </source>
</evidence>
<feature type="compositionally biased region" description="Low complexity" evidence="1">
    <location>
        <begin position="1"/>
        <end position="10"/>
    </location>
</feature>
<protein>
    <submittedName>
        <fullName evidence="3">Uncharacterized protein</fullName>
    </submittedName>
</protein>
<organism evidence="4">
    <name type="scientific">Perkinsus marinus (strain ATCC 50983 / TXsc)</name>
    <dbReference type="NCBI Taxonomy" id="423536"/>
    <lineage>
        <taxon>Eukaryota</taxon>
        <taxon>Sar</taxon>
        <taxon>Alveolata</taxon>
        <taxon>Perkinsozoa</taxon>
        <taxon>Perkinsea</taxon>
        <taxon>Perkinsida</taxon>
        <taxon>Perkinsidae</taxon>
        <taxon>Perkinsus</taxon>
    </lineage>
</organism>
<feature type="compositionally biased region" description="Basic and acidic residues" evidence="1">
    <location>
        <begin position="43"/>
        <end position="52"/>
    </location>
</feature>
<feature type="region of interest" description="Disordered" evidence="1">
    <location>
        <begin position="1"/>
        <end position="57"/>
    </location>
</feature>
<dbReference type="OMA" id="CTKRMLS"/>
<accession>C5KHU7</accession>
<reference evidence="3 4" key="1">
    <citation type="submission" date="2008-07" db="EMBL/GenBank/DDBJ databases">
        <authorList>
            <person name="El-Sayed N."/>
            <person name="Caler E."/>
            <person name="Inman J."/>
            <person name="Amedeo P."/>
            <person name="Hass B."/>
            <person name="Wortman J."/>
        </authorList>
    </citation>
    <scope>NUCLEOTIDE SEQUENCE [LARGE SCALE GENOMIC DNA]</scope>
    <source>
        <strain evidence="4">ATCC 50983 / TXsc</strain>
    </source>
</reference>
<dbReference type="RefSeq" id="XP_002784363.1">
    <property type="nucleotide sequence ID" value="XM_002784317.1"/>
</dbReference>
<feature type="transmembrane region" description="Helical" evidence="2">
    <location>
        <begin position="223"/>
        <end position="246"/>
    </location>
</feature>
<dbReference type="AlphaFoldDB" id="C5KHU7"/>
<sequence>MASSSSSSSSRDGPSDHVLVPASGSSSAPVLTDYRERHRRRYEQREAEVAREEQEDADLELAKTLQSHEELRLQQEMDLKHAEEVHRVQEMEQRQRELNEIGDPHVQDDSGVRRPMRTGYTERLINDSEFTVVDGEPSDSFPFRCPLIGIFRTTANSERELLPLRDPDDESPAESLTTRLLINRQGFGPMRWITAALTDDSDAQTAWSCCRCFGGDCWCTKRMLSACLMLLTVSLMLFIIVAITMID</sequence>
<dbReference type="EMBL" id="GG673069">
    <property type="protein sequence ID" value="EER16159.1"/>
    <property type="molecule type" value="Genomic_DNA"/>
</dbReference>
<keyword evidence="4" id="KW-1185">Reference proteome</keyword>
<dbReference type="OrthoDB" id="10537286at2759"/>
<gene>
    <name evidence="3" type="ORF">Pmar_PMAR003622</name>
</gene>
<evidence type="ECO:0000313" key="4">
    <source>
        <dbReference type="Proteomes" id="UP000007800"/>
    </source>
</evidence>
<proteinExistence type="predicted"/>
<dbReference type="GeneID" id="9061221"/>